<name>A0A5D3DQQ8_CUCMM</name>
<organism evidence="1 2">
    <name type="scientific">Cucumis melo var. makuwa</name>
    <name type="common">Oriental melon</name>
    <dbReference type="NCBI Taxonomy" id="1194695"/>
    <lineage>
        <taxon>Eukaryota</taxon>
        <taxon>Viridiplantae</taxon>
        <taxon>Streptophyta</taxon>
        <taxon>Embryophyta</taxon>
        <taxon>Tracheophyta</taxon>
        <taxon>Spermatophyta</taxon>
        <taxon>Magnoliopsida</taxon>
        <taxon>eudicotyledons</taxon>
        <taxon>Gunneridae</taxon>
        <taxon>Pentapetalae</taxon>
        <taxon>rosids</taxon>
        <taxon>fabids</taxon>
        <taxon>Cucurbitales</taxon>
        <taxon>Cucurbitaceae</taxon>
        <taxon>Benincaseae</taxon>
        <taxon>Cucumis</taxon>
    </lineage>
</organism>
<evidence type="ECO:0000313" key="2">
    <source>
        <dbReference type="Proteomes" id="UP000321947"/>
    </source>
</evidence>
<protein>
    <submittedName>
        <fullName evidence="1">Uncharacterized protein</fullName>
    </submittedName>
</protein>
<dbReference type="AlphaFoldDB" id="A0A5D3DQQ8"/>
<dbReference type="EMBL" id="SSTD01003661">
    <property type="protein sequence ID" value="TYK25878.1"/>
    <property type="molecule type" value="Genomic_DNA"/>
</dbReference>
<gene>
    <name evidence="1" type="ORF">E5676_scaffold436G00990</name>
</gene>
<proteinExistence type="predicted"/>
<evidence type="ECO:0000313" key="1">
    <source>
        <dbReference type="EMBL" id="TYK25878.1"/>
    </source>
</evidence>
<sequence>MLRTCALQFLKEARMSVFPRTTVCWEEASERKLYDQELVQAMVERYTRQSFPETVTMEGCDSILEKREVKSAIYRTYEILALVGSMAYKLKLLVELSWFIMSSMFPCWKSMYQIPHISSKNNP</sequence>
<comment type="caution">
    <text evidence="1">The sequence shown here is derived from an EMBL/GenBank/DDBJ whole genome shotgun (WGS) entry which is preliminary data.</text>
</comment>
<reference evidence="1 2" key="1">
    <citation type="submission" date="2019-08" db="EMBL/GenBank/DDBJ databases">
        <title>Draft genome sequences of two oriental melons (Cucumis melo L. var makuwa).</title>
        <authorList>
            <person name="Kwon S.-Y."/>
        </authorList>
    </citation>
    <scope>NUCLEOTIDE SEQUENCE [LARGE SCALE GENOMIC DNA]</scope>
    <source>
        <strain evidence="2">cv. Chang Bougi</strain>
        <tissue evidence="1">Leaf</tissue>
    </source>
</reference>
<accession>A0A5D3DQQ8</accession>
<dbReference type="Proteomes" id="UP000321947">
    <property type="component" value="Unassembled WGS sequence"/>
</dbReference>